<dbReference type="NCBIfam" id="TIGR02145">
    <property type="entry name" value="Fib_succ_major"/>
    <property type="match status" value="1"/>
</dbReference>
<dbReference type="RefSeq" id="WP_067544806.1">
    <property type="nucleotide sequence ID" value="NZ_CP012836.1"/>
</dbReference>
<proteinExistence type="predicted"/>
<feature type="domain" description="Fibrobacter succinogenes major paralogous" evidence="1">
    <location>
        <begin position="31"/>
        <end position="211"/>
    </location>
</feature>
<dbReference type="Proteomes" id="UP000073816">
    <property type="component" value="Chromosome"/>
</dbReference>
<reference evidence="3" key="1">
    <citation type="submission" date="2015-09" db="EMBL/GenBank/DDBJ databases">
        <title>Complete sequence of Algoriphagus sp. M8-2.</title>
        <authorList>
            <person name="Shintani M."/>
        </authorList>
    </citation>
    <scope>NUCLEOTIDE SEQUENCE [LARGE SCALE GENOMIC DNA]</scope>
    <source>
        <strain evidence="3">M8-2</strain>
    </source>
</reference>
<dbReference type="PATRIC" id="fig|1727163.4.peg.1281"/>
<protein>
    <recommendedName>
        <fullName evidence="1">Fibrobacter succinogenes major paralogous domain-containing protein</fullName>
    </recommendedName>
</protein>
<sequence length="213" mass="23724">MQNLFLVLILSFPFIANGQVTDHEGRTYATIKIGNQTWMAENLNVSTFRNGDTIPAAYDGEEWMLGEAFMMPAYVDLNFDEANGQFLGKLYNYLAISDERGIAPEGWRIPTDEDWNQLAEALGGSAAATIKLKSAQGWSSENGTNESGFQGYPIGMINDVGEFEGFGEIAFFWSSTLEENLVINRNLGENKYPFEKALSYPFNGLSVRLIKID</sequence>
<keyword evidence="3" id="KW-1185">Reference proteome</keyword>
<accession>A0A142ELI5</accession>
<evidence type="ECO:0000259" key="1">
    <source>
        <dbReference type="Pfam" id="PF09603"/>
    </source>
</evidence>
<dbReference type="EMBL" id="CP012836">
    <property type="protein sequence ID" value="AMQ55990.1"/>
    <property type="molecule type" value="Genomic_DNA"/>
</dbReference>
<organism evidence="2 3">
    <name type="scientific">Algoriphagus sanaruensis</name>
    <dbReference type="NCBI Taxonomy" id="1727163"/>
    <lineage>
        <taxon>Bacteria</taxon>
        <taxon>Pseudomonadati</taxon>
        <taxon>Bacteroidota</taxon>
        <taxon>Cytophagia</taxon>
        <taxon>Cytophagales</taxon>
        <taxon>Cyclobacteriaceae</taxon>
        <taxon>Algoriphagus</taxon>
    </lineage>
</organism>
<dbReference type="STRING" id="1727163.AO498_06165"/>
<gene>
    <name evidence="2" type="ORF">AO498_06165</name>
</gene>
<dbReference type="InterPro" id="IPR011871">
    <property type="entry name" value="Fib_succ_major"/>
</dbReference>
<dbReference type="AlphaFoldDB" id="A0A142ELI5"/>
<dbReference type="OrthoDB" id="9805760at2"/>
<name>A0A142ELI5_9BACT</name>
<evidence type="ECO:0000313" key="3">
    <source>
        <dbReference type="Proteomes" id="UP000073816"/>
    </source>
</evidence>
<reference evidence="2 3" key="2">
    <citation type="journal article" date="2016" name="Genome Announc.">
        <title>Complete Genome Sequence of Algoriphagus sp. Strain M8-2, Isolated from a Brackish Lake.</title>
        <authorList>
            <person name="Muraguchi Y."/>
            <person name="Kushimoto K."/>
            <person name="Ohtsubo Y."/>
            <person name="Suzuki T."/>
            <person name="Dohra H."/>
            <person name="Kimbara K."/>
            <person name="Shintani M."/>
        </authorList>
    </citation>
    <scope>NUCLEOTIDE SEQUENCE [LARGE SCALE GENOMIC DNA]</scope>
    <source>
        <strain evidence="2 3">M8-2</strain>
    </source>
</reference>
<dbReference type="KEGG" id="alm:AO498_06165"/>
<evidence type="ECO:0000313" key="2">
    <source>
        <dbReference type="EMBL" id="AMQ55990.1"/>
    </source>
</evidence>
<dbReference type="Pfam" id="PF09603">
    <property type="entry name" value="Fib_succ_major"/>
    <property type="match status" value="1"/>
</dbReference>